<dbReference type="AlphaFoldDB" id="A0A0E9XEJ5"/>
<name>A0A0E9XEJ5_ANGAN</name>
<accession>A0A0E9XEJ5</accession>
<organism evidence="1">
    <name type="scientific">Anguilla anguilla</name>
    <name type="common">European freshwater eel</name>
    <name type="synonym">Muraena anguilla</name>
    <dbReference type="NCBI Taxonomy" id="7936"/>
    <lineage>
        <taxon>Eukaryota</taxon>
        <taxon>Metazoa</taxon>
        <taxon>Chordata</taxon>
        <taxon>Craniata</taxon>
        <taxon>Vertebrata</taxon>
        <taxon>Euteleostomi</taxon>
        <taxon>Actinopterygii</taxon>
        <taxon>Neopterygii</taxon>
        <taxon>Teleostei</taxon>
        <taxon>Anguilliformes</taxon>
        <taxon>Anguillidae</taxon>
        <taxon>Anguilla</taxon>
    </lineage>
</organism>
<dbReference type="EMBL" id="GBXM01007405">
    <property type="protein sequence ID" value="JAI01173.1"/>
    <property type="molecule type" value="Transcribed_RNA"/>
</dbReference>
<reference evidence="1" key="1">
    <citation type="submission" date="2014-11" db="EMBL/GenBank/DDBJ databases">
        <authorList>
            <person name="Amaro Gonzalez C."/>
        </authorList>
    </citation>
    <scope>NUCLEOTIDE SEQUENCE</scope>
</reference>
<sequence>MEDQCMTSLFCLPRISNEVKNCAN</sequence>
<evidence type="ECO:0000313" key="1">
    <source>
        <dbReference type="EMBL" id="JAI01173.1"/>
    </source>
</evidence>
<proteinExistence type="predicted"/>
<reference evidence="1" key="2">
    <citation type="journal article" date="2015" name="Fish Shellfish Immunol.">
        <title>Early steps in the European eel (Anguilla anguilla)-Vibrio vulnificus interaction in the gills: Role of the RtxA13 toxin.</title>
        <authorList>
            <person name="Callol A."/>
            <person name="Pajuelo D."/>
            <person name="Ebbesson L."/>
            <person name="Teles M."/>
            <person name="MacKenzie S."/>
            <person name="Amaro C."/>
        </authorList>
    </citation>
    <scope>NUCLEOTIDE SEQUENCE</scope>
</reference>
<protein>
    <submittedName>
        <fullName evidence="1">Uncharacterized protein</fullName>
    </submittedName>
</protein>